<sequence length="628" mass="71976">MLRRRSNFFLVLVLVVVIVFVTTSSGWFSSSRSSSRRWWRNLEVVPRKSDLLHVDISQALSQKDWDVSPVNLRTIKQSYKDEEVVGFVSNLDVKKVLEGKAKIAKNHDYDGVLKGTLSAKEYQDLITCPDLAYRSKIQHSVEKKLLKDDLAELRNELMTNPSFLSKEVTGEDEQEMSLPDIIQKKWFQFGSSAVWLESEQCYVVYSRVIYSSIHVRNRPHVSLVRAQAFDKDWNELKDKWIPYVDVPLGKDMDTVQKEIDEALGITDCSALKSNHAAYDACTVENTKNSLEAKKRRESILSRYYMKYPTILNIPFKTDGDWKGPEDPKVVLRKTDHSEEPVVLYNIHDDDLDRRIMVAYMPHRKIEPMVKLSVNGREQRGMEKNWTPFFHQETGESVMSRGFIHFIYSFSPLEILKCSLNDGICNLVFDAETLKVSDANRFGGIRGGTQYIPLPAVLPRVSEDQIWIGFPKQHIEECGCGDIYYRPMLGVLIERHGVYSQELMVPALDFNMDVLSWDLQTSECKDTNILSPNSIGYWEVVSQDAQTKKYEDYLTLTVSEADSNTKVITLKGVLNFILGIYQEKDIKDKFEIDDQSDGIIGHTLHCLVSSAYDQCKAYGETHPGPIEAR</sequence>
<evidence type="ECO:0000313" key="6">
    <source>
        <dbReference type="EMBL" id="QLQ77773.1"/>
    </source>
</evidence>
<organism evidence="6 7">
    <name type="scientific">Torulaspora globosa</name>
    <dbReference type="NCBI Taxonomy" id="48254"/>
    <lineage>
        <taxon>Eukaryota</taxon>
        <taxon>Fungi</taxon>
        <taxon>Dikarya</taxon>
        <taxon>Ascomycota</taxon>
        <taxon>Saccharomycotina</taxon>
        <taxon>Saccharomycetes</taxon>
        <taxon>Saccharomycetales</taxon>
        <taxon>Saccharomycetaceae</taxon>
        <taxon>Torulaspora</taxon>
    </lineage>
</organism>
<evidence type="ECO:0000256" key="4">
    <source>
        <dbReference type="ARBA" id="ARBA00022968"/>
    </source>
</evidence>
<comment type="similarity">
    <text evidence="2">Belongs to the BMT family.</text>
</comment>
<dbReference type="GO" id="GO:0000030">
    <property type="term" value="F:mannosyltransferase activity"/>
    <property type="evidence" value="ECO:0007669"/>
    <property type="project" value="InterPro"/>
</dbReference>
<protein>
    <recommendedName>
        <fullName evidence="8">Glycosyltransferase family 91 protein</fullName>
    </recommendedName>
</protein>
<evidence type="ECO:0000256" key="1">
    <source>
        <dbReference type="ARBA" id="ARBA00004606"/>
    </source>
</evidence>
<keyword evidence="4" id="KW-0812">Transmembrane</keyword>
<accession>A0A7H9HKB6</accession>
<dbReference type="AlphaFoldDB" id="A0A7H9HKB6"/>
<dbReference type="Pfam" id="PF12141">
    <property type="entry name" value="BMT"/>
    <property type="match status" value="2"/>
</dbReference>
<dbReference type="GO" id="GO:0071555">
    <property type="term" value="P:cell wall organization"/>
    <property type="evidence" value="ECO:0007669"/>
    <property type="project" value="UniProtKB-KW"/>
</dbReference>
<name>A0A7H9HKB6_9SACH</name>
<dbReference type="Proteomes" id="UP000510647">
    <property type="component" value="Chromosome 1"/>
</dbReference>
<evidence type="ECO:0000256" key="2">
    <source>
        <dbReference type="ARBA" id="ARBA00009486"/>
    </source>
</evidence>
<evidence type="ECO:0000256" key="3">
    <source>
        <dbReference type="ARBA" id="ARBA00022676"/>
    </source>
</evidence>
<dbReference type="EMBL" id="CP059267">
    <property type="protein sequence ID" value="QLQ77773.1"/>
    <property type="molecule type" value="Genomic_DNA"/>
</dbReference>
<evidence type="ECO:0000313" key="7">
    <source>
        <dbReference type="Proteomes" id="UP000510647"/>
    </source>
</evidence>
<keyword evidence="4" id="KW-0735">Signal-anchor</keyword>
<evidence type="ECO:0008006" key="8">
    <source>
        <dbReference type="Google" id="ProtNLM"/>
    </source>
</evidence>
<dbReference type="InterPro" id="IPR021988">
    <property type="entry name" value="BMT1"/>
</dbReference>
<keyword evidence="5" id="KW-0961">Cell wall biogenesis/degradation</keyword>
<reference evidence="6 7" key="1">
    <citation type="submission" date="2020-06" db="EMBL/GenBank/DDBJ databases">
        <title>The yeast mating-type switching endonuclease HO is a domesticated member of an unorthodox homing genetic element family.</title>
        <authorList>
            <person name="Coughlan A.Y."/>
            <person name="Lombardi L."/>
            <person name="Braun-Galleani S."/>
            <person name="Martos A.R."/>
            <person name="Galeote V."/>
            <person name="Bigey F."/>
            <person name="Dequin S."/>
            <person name="Byrne K.P."/>
            <person name="Wolfe K.H."/>
        </authorList>
    </citation>
    <scope>NUCLEOTIDE SEQUENCE [LARGE SCALE GENOMIC DNA]</scope>
    <source>
        <strain evidence="6 7">CBS2947</strain>
    </source>
</reference>
<keyword evidence="3" id="KW-0808">Transferase</keyword>
<proteinExistence type="inferred from homology"/>
<keyword evidence="3" id="KW-0328">Glycosyltransferase</keyword>
<evidence type="ECO:0000256" key="5">
    <source>
        <dbReference type="ARBA" id="ARBA00023316"/>
    </source>
</evidence>
<dbReference type="GO" id="GO:0016020">
    <property type="term" value="C:membrane"/>
    <property type="evidence" value="ECO:0007669"/>
    <property type="project" value="UniProtKB-SubCell"/>
</dbReference>
<gene>
    <name evidence="6" type="ORF">HG537_0A00200</name>
</gene>
<keyword evidence="7" id="KW-1185">Reference proteome</keyword>
<comment type="subcellular location">
    <subcellularLocation>
        <location evidence="1">Membrane</location>
        <topology evidence="1">Single-pass type II membrane protein</topology>
    </subcellularLocation>
</comment>
<dbReference type="OrthoDB" id="3631276at2759"/>